<keyword evidence="11" id="KW-0902">Two-component regulatory system</keyword>
<keyword evidence="4" id="KW-0597">Phosphoprotein</keyword>
<dbReference type="Pfam" id="PF02518">
    <property type="entry name" value="HATPase_c"/>
    <property type="match status" value="1"/>
</dbReference>
<dbReference type="SMART" id="SM00304">
    <property type="entry name" value="HAMP"/>
    <property type="match status" value="1"/>
</dbReference>
<sequence>MMLPRSLQWRLSLWLGLGVALLWAVAAAVTAHKLRHEMNEVFDSALEETAQRILPLAVLDIIGRDHDGDDDAEQSVATLRRHDEYFTYVVRDSEGKVLLRSHNADLAVFPPFAGTGFADTSTHRIYFDAALRGTVTIAVAEPLVHRRAVAEEVLLGLALPLGLVIPLSLLGVWAVVRLSMAPIRTFRSGIEARGGGDLTAVAADGLPSEIRPIAMAVNHLLERLRRTLEAERSFTANSAHELRTPVAAALAQTQRLIAEAPNEATRRRARHIETALRRLSRLSEKLMQLARAEGGRLQAAQPVNVATVLRVLVDEMTMDDPKQIELVLADAPVFSDIDADAFAILARNLIENALKHGSRHEPVRVALSADGVLRVFNAGSAVPADMLARLAEPFERGGAQGEGAGLGLAIAKAIASGIGGRIELVSPREGRQDGFEARFIPGK</sequence>
<feature type="transmembrane region" description="Helical" evidence="12">
    <location>
        <begin position="153"/>
        <end position="176"/>
    </location>
</feature>
<evidence type="ECO:0000256" key="5">
    <source>
        <dbReference type="ARBA" id="ARBA00022679"/>
    </source>
</evidence>
<evidence type="ECO:0000256" key="12">
    <source>
        <dbReference type="SAM" id="Phobius"/>
    </source>
</evidence>
<evidence type="ECO:0000259" key="13">
    <source>
        <dbReference type="PROSITE" id="PS50109"/>
    </source>
</evidence>
<dbReference type="CDD" id="cd00082">
    <property type="entry name" value="HisKA"/>
    <property type="match status" value="1"/>
</dbReference>
<evidence type="ECO:0000313" key="16">
    <source>
        <dbReference type="Proteomes" id="UP000306441"/>
    </source>
</evidence>
<dbReference type="PROSITE" id="PS50109">
    <property type="entry name" value="HIS_KIN"/>
    <property type="match status" value="1"/>
</dbReference>
<dbReference type="InterPro" id="IPR050428">
    <property type="entry name" value="TCS_sensor_his_kinase"/>
</dbReference>
<name>A0ABY2Q352_9HYPH</name>
<evidence type="ECO:0000313" key="15">
    <source>
        <dbReference type="EMBL" id="THF55465.1"/>
    </source>
</evidence>
<dbReference type="RefSeq" id="WP_136359503.1">
    <property type="nucleotide sequence ID" value="NZ_SSNY01000011.1"/>
</dbReference>
<keyword evidence="6 12" id="KW-0812">Transmembrane</keyword>
<proteinExistence type="predicted"/>
<dbReference type="SUPFAM" id="SSF55874">
    <property type="entry name" value="ATPase domain of HSP90 chaperone/DNA topoisomerase II/histidine kinase"/>
    <property type="match status" value="1"/>
</dbReference>
<dbReference type="Pfam" id="PF00512">
    <property type="entry name" value="HisKA"/>
    <property type="match status" value="1"/>
</dbReference>
<evidence type="ECO:0000256" key="2">
    <source>
        <dbReference type="ARBA" id="ARBA00004141"/>
    </source>
</evidence>
<gene>
    <name evidence="15" type="ORF">E6C48_17690</name>
</gene>
<dbReference type="PROSITE" id="PS50885">
    <property type="entry name" value="HAMP"/>
    <property type="match status" value="1"/>
</dbReference>
<evidence type="ECO:0000259" key="14">
    <source>
        <dbReference type="PROSITE" id="PS50885"/>
    </source>
</evidence>
<keyword evidence="8" id="KW-0418">Kinase</keyword>
<keyword evidence="10 12" id="KW-1133">Transmembrane helix</keyword>
<dbReference type="InterPro" id="IPR003660">
    <property type="entry name" value="HAMP_dom"/>
</dbReference>
<organism evidence="15 16">
    <name type="scientific">Ollibium composti</name>
    <dbReference type="NCBI Taxonomy" id="2675109"/>
    <lineage>
        <taxon>Bacteria</taxon>
        <taxon>Pseudomonadati</taxon>
        <taxon>Pseudomonadota</taxon>
        <taxon>Alphaproteobacteria</taxon>
        <taxon>Hyphomicrobiales</taxon>
        <taxon>Phyllobacteriaceae</taxon>
        <taxon>Ollibium</taxon>
    </lineage>
</organism>
<keyword evidence="12" id="KW-0472">Membrane</keyword>
<dbReference type="EC" id="2.7.13.3" evidence="3"/>
<dbReference type="Gene3D" id="3.30.565.10">
    <property type="entry name" value="Histidine kinase-like ATPase, C-terminal domain"/>
    <property type="match status" value="1"/>
</dbReference>
<evidence type="ECO:0000256" key="1">
    <source>
        <dbReference type="ARBA" id="ARBA00000085"/>
    </source>
</evidence>
<dbReference type="Pfam" id="PF00672">
    <property type="entry name" value="HAMP"/>
    <property type="match status" value="1"/>
</dbReference>
<dbReference type="PANTHER" id="PTHR45436:SF14">
    <property type="entry name" value="SENSOR PROTEIN QSEC"/>
    <property type="match status" value="1"/>
</dbReference>
<accession>A0ABY2Q352</accession>
<dbReference type="InterPro" id="IPR003661">
    <property type="entry name" value="HisK_dim/P_dom"/>
</dbReference>
<dbReference type="Gene3D" id="1.10.287.130">
    <property type="match status" value="1"/>
</dbReference>
<dbReference type="CDD" id="cd00075">
    <property type="entry name" value="HATPase"/>
    <property type="match status" value="1"/>
</dbReference>
<keyword evidence="16" id="KW-1185">Reference proteome</keyword>
<evidence type="ECO:0000256" key="9">
    <source>
        <dbReference type="ARBA" id="ARBA00022840"/>
    </source>
</evidence>
<evidence type="ECO:0000256" key="3">
    <source>
        <dbReference type="ARBA" id="ARBA00012438"/>
    </source>
</evidence>
<dbReference type="Gene3D" id="1.20.5.1040">
    <property type="entry name" value="Sensor protein qsec"/>
    <property type="match status" value="1"/>
</dbReference>
<evidence type="ECO:0000256" key="11">
    <source>
        <dbReference type="ARBA" id="ARBA00023012"/>
    </source>
</evidence>
<dbReference type="SMART" id="SM00387">
    <property type="entry name" value="HATPase_c"/>
    <property type="match status" value="1"/>
</dbReference>
<evidence type="ECO:0000256" key="8">
    <source>
        <dbReference type="ARBA" id="ARBA00022777"/>
    </source>
</evidence>
<protein>
    <recommendedName>
        <fullName evidence="3">histidine kinase</fullName>
        <ecNumber evidence="3">2.7.13.3</ecNumber>
    </recommendedName>
</protein>
<dbReference type="InterPro" id="IPR005467">
    <property type="entry name" value="His_kinase_dom"/>
</dbReference>
<comment type="caution">
    <text evidence="15">The sequence shown here is derived from an EMBL/GenBank/DDBJ whole genome shotgun (WGS) entry which is preliminary data.</text>
</comment>
<evidence type="ECO:0000256" key="4">
    <source>
        <dbReference type="ARBA" id="ARBA00022553"/>
    </source>
</evidence>
<dbReference type="SMART" id="SM00388">
    <property type="entry name" value="HisKA"/>
    <property type="match status" value="1"/>
</dbReference>
<comment type="subcellular location">
    <subcellularLocation>
        <location evidence="2">Membrane</location>
        <topology evidence="2">Multi-pass membrane protein</topology>
    </subcellularLocation>
</comment>
<dbReference type="EMBL" id="SSNY01000011">
    <property type="protein sequence ID" value="THF55465.1"/>
    <property type="molecule type" value="Genomic_DNA"/>
</dbReference>
<feature type="domain" description="HAMP" evidence="14">
    <location>
        <begin position="177"/>
        <end position="229"/>
    </location>
</feature>
<dbReference type="Pfam" id="PF08521">
    <property type="entry name" value="2CSK_N"/>
    <property type="match status" value="1"/>
</dbReference>
<dbReference type="InterPro" id="IPR003594">
    <property type="entry name" value="HATPase_dom"/>
</dbReference>
<keyword evidence="7" id="KW-0547">Nucleotide-binding</keyword>
<dbReference type="InterPro" id="IPR013727">
    <property type="entry name" value="2CSK_N"/>
</dbReference>
<feature type="domain" description="Histidine kinase" evidence="13">
    <location>
        <begin position="237"/>
        <end position="426"/>
    </location>
</feature>
<comment type="catalytic activity">
    <reaction evidence="1">
        <text>ATP + protein L-histidine = ADP + protein N-phospho-L-histidine.</text>
        <dbReference type="EC" id="2.7.13.3"/>
    </reaction>
</comment>
<dbReference type="SUPFAM" id="SSF47384">
    <property type="entry name" value="Homodimeric domain of signal transducing histidine kinase"/>
    <property type="match status" value="1"/>
</dbReference>
<dbReference type="InterPro" id="IPR036890">
    <property type="entry name" value="HATPase_C_sf"/>
</dbReference>
<dbReference type="Proteomes" id="UP000306441">
    <property type="component" value="Unassembled WGS sequence"/>
</dbReference>
<reference evidence="15 16" key="1">
    <citation type="submission" date="2019-04" db="EMBL/GenBank/DDBJ databases">
        <title>Mesorhizobium composti sp. nov., isolated from compost.</title>
        <authorList>
            <person name="Lin S.-Y."/>
            <person name="Hameed A."/>
            <person name="Hsieh Y.-T."/>
            <person name="Young C.-C."/>
        </authorList>
    </citation>
    <scope>NUCLEOTIDE SEQUENCE [LARGE SCALE GENOMIC DNA]</scope>
    <source>
        <strain evidence="15 16">CC-YTH430</strain>
    </source>
</reference>
<evidence type="ECO:0000256" key="10">
    <source>
        <dbReference type="ARBA" id="ARBA00022989"/>
    </source>
</evidence>
<dbReference type="InterPro" id="IPR036097">
    <property type="entry name" value="HisK_dim/P_sf"/>
</dbReference>
<keyword evidence="5" id="KW-0808">Transferase</keyword>
<keyword evidence="9" id="KW-0067">ATP-binding</keyword>
<dbReference type="PANTHER" id="PTHR45436">
    <property type="entry name" value="SENSOR HISTIDINE KINASE YKOH"/>
    <property type="match status" value="1"/>
</dbReference>
<evidence type="ECO:0000256" key="6">
    <source>
        <dbReference type="ARBA" id="ARBA00022692"/>
    </source>
</evidence>
<evidence type="ECO:0000256" key="7">
    <source>
        <dbReference type="ARBA" id="ARBA00022741"/>
    </source>
</evidence>